<dbReference type="Pfam" id="PF04102">
    <property type="entry name" value="SlyX"/>
    <property type="match status" value="1"/>
</dbReference>
<name>A0A518ER76_9BACT</name>
<dbReference type="PANTHER" id="PTHR36508:SF1">
    <property type="entry name" value="PROTEIN SLYX"/>
    <property type="match status" value="1"/>
</dbReference>
<protein>
    <recommendedName>
        <fullName evidence="4">Protein SlyX</fullName>
    </recommendedName>
</protein>
<evidence type="ECO:0000313" key="2">
    <source>
        <dbReference type="EMBL" id="QDV06594.1"/>
    </source>
</evidence>
<gene>
    <name evidence="2" type="ORF">Poly30_21040</name>
</gene>
<dbReference type="Proteomes" id="UP000320390">
    <property type="component" value="Chromosome"/>
</dbReference>
<evidence type="ECO:0000256" key="1">
    <source>
        <dbReference type="SAM" id="MobiDB-lite"/>
    </source>
</evidence>
<keyword evidence="3" id="KW-1185">Reference proteome</keyword>
<proteinExistence type="predicted"/>
<accession>A0A518ER76</accession>
<dbReference type="EMBL" id="CP036434">
    <property type="protein sequence ID" value="QDV06594.1"/>
    <property type="molecule type" value="Genomic_DNA"/>
</dbReference>
<evidence type="ECO:0000313" key="3">
    <source>
        <dbReference type="Proteomes" id="UP000320390"/>
    </source>
</evidence>
<organism evidence="2 3">
    <name type="scientific">Saltatorellus ferox</name>
    <dbReference type="NCBI Taxonomy" id="2528018"/>
    <lineage>
        <taxon>Bacteria</taxon>
        <taxon>Pseudomonadati</taxon>
        <taxon>Planctomycetota</taxon>
        <taxon>Planctomycetia</taxon>
        <taxon>Planctomycetia incertae sedis</taxon>
        <taxon>Saltatorellus</taxon>
    </lineage>
</organism>
<reference evidence="2 3" key="1">
    <citation type="submission" date="2019-02" db="EMBL/GenBank/DDBJ databases">
        <title>Deep-cultivation of Planctomycetes and their phenomic and genomic characterization uncovers novel biology.</title>
        <authorList>
            <person name="Wiegand S."/>
            <person name="Jogler M."/>
            <person name="Boedeker C."/>
            <person name="Pinto D."/>
            <person name="Vollmers J."/>
            <person name="Rivas-Marin E."/>
            <person name="Kohn T."/>
            <person name="Peeters S.H."/>
            <person name="Heuer A."/>
            <person name="Rast P."/>
            <person name="Oberbeckmann S."/>
            <person name="Bunk B."/>
            <person name="Jeske O."/>
            <person name="Meyerdierks A."/>
            <person name="Storesund J.E."/>
            <person name="Kallscheuer N."/>
            <person name="Luecker S."/>
            <person name="Lage O.M."/>
            <person name="Pohl T."/>
            <person name="Merkel B.J."/>
            <person name="Hornburger P."/>
            <person name="Mueller R.-W."/>
            <person name="Bruemmer F."/>
            <person name="Labrenz M."/>
            <person name="Spormann A.M."/>
            <person name="Op den Camp H."/>
            <person name="Overmann J."/>
            <person name="Amann R."/>
            <person name="Jetten M.S.M."/>
            <person name="Mascher T."/>
            <person name="Medema M.H."/>
            <person name="Devos D.P."/>
            <person name="Kaster A.-K."/>
            <person name="Ovreas L."/>
            <person name="Rohde M."/>
            <person name="Galperin M.Y."/>
            <person name="Jogler C."/>
        </authorList>
    </citation>
    <scope>NUCLEOTIDE SEQUENCE [LARGE SCALE GENOMIC DNA]</scope>
    <source>
        <strain evidence="2 3">Poly30</strain>
    </source>
</reference>
<feature type="region of interest" description="Disordered" evidence="1">
    <location>
        <begin position="47"/>
        <end position="71"/>
    </location>
</feature>
<dbReference type="AlphaFoldDB" id="A0A518ER76"/>
<dbReference type="PANTHER" id="PTHR36508">
    <property type="entry name" value="PROTEIN SLYX"/>
    <property type="match status" value="1"/>
</dbReference>
<dbReference type="InterPro" id="IPR007236">
    <property type="entry name" value="SlyX"/>
</dbReference>
<dbReference type="RefSeq" id="WP_419191219.1">
    <property type="nucleotide sequence ID" value="NZ_CP036434.1"/>
</dbReference>
<evidence type="ECO:0008006" key="4">
    <source>
        <dbReference type="Google" id="ProtNLM"/>
    </source>
</evidence>
<sequence length="71" mass="8278">MNKSPHHIDLEERLAFQEDALEKLNRVVAEQQLELDGLQREVRELRRTARAAGDAKDGETRTLEDDRPPHY</sequence>
<dbReference type="Gene3D" id="1.20.5.300">
    <property type="match status" value="1"/>
</dbReference>